<dbReference type="InterPro" id="IPR037107">
    <property type="entry name" value="Put_OMP_sf"/>
</dbReference>
<reference evidence="1" key="1">
    <citation type="journal article" date="2015" name="Nature">
        <title>Complex archaea that bridge the gap between prokaryotes and eukaryotes.</title>
        <authorList>
            <person name="Spang A."/>
            <person name="Saw J.H."/>
            <person name="Jorgensen S.L."/>
            <person name="Zaremba-Niedzwiedzka K."/>
            <person name="Martijn J."/>
            <person name="Lind A.E."/>
            <person name="van Eijk R."/>
            <person name="Schleper C."/>
            <person name="Guy L."/>
            <person name="Ettema T.J."/>
        </authorList>
    </citation>
    <scope>NUCLEOTIDE SEQUENCE</scope>
</reference>
<accession>A0A0F9ME15</accession>
<dbReference type="Gene3D" id="2.40.128.140">
    <property type="entry name" value="Outer membrane protein"/>
    <property type="match status" value="1"/>
</dbReference>
<evidence type="ECO:0008006" key="2">
    <source>
        <dbReference type="Google" id="ProtNLM"/>
    </source>
</evidence>
<proteinExistence type="predicted"/>
<name>A0A0F9ME15_9ZZZZ</name>
<evidence type="ECO:0000313" key="1">
    <source>
        <dbReference type="EMBL" id="KKN05605.1"/>
    </source>
</evidence>
<comment type="caution">
    <text evidence="1">The sequence shown here is derived from an EMBL/GenBank/DDBJ whole genome shotgun (WGS) entry which is preliminary data.</text>
</comment>
<protein>
    <recommendedName>
        <fullName evidence="2">DUF2219 domain-containing protein</fullName>
    </recommendedName>
</protein>
<dbReference type="InterPro" id="IPR018707">
    <property type="entry name" value="LpxR"/>
</dbReference>
<gene>
    <name evidence="1" type="ORF">LCGC14_1085670</name>
</gene>
<dbReference type="EMBL" id="LAZR01004782">
    <property type="protein sequence ID" value="KKN05605.1"/>
    <property type="molecule type" value="Genomic_DNA"/>
</dbReference>
<dbReference type="AlphaFoldDB" id="A0A0F9ME15"/>
<sequence length="305" mass="33762">MFRSLTVILICLMTVPFSASGAELTRLGYGRLINNDLLGDLRDRERTGSFSSSRVWGREWDGNLPHAAGAIVELRFGLEVLAPDRLNNPRLGSRPWAGALSVGVHTHFERDSIEFAMGASIYATGPQTQLGELQQEFHQLIGAPAPSDRTLAGQIGNGFYPTVLIEAGRRFDFGATTSLRPFVEAQVGIEDLVRAGFDLTIGGVGQQELLVRDTTTGHRYRVIKNDDVTGFSWVVGADIAHVSSSTYLPRDRGYVLTNQRKRLRMGVHWQSERLSAFYGLTWLGKEYSTQPDDQIVGSVRINYAF</sequence>
<organism evidence="1">
    <name type="scientific">marine sediment metagenome</name>
    <dbReference type="NCBI Taxonomy" id="412755"/>
    <lineage>
        <taxon>unclassified sequences</taxon>
        <taxon>metagenomes</taxon>
        <taxon>ecological metagenomes</taxon>
    </lineage>
</organism>
<dbReference type="Pfam" id="PF09982">
    <property type="entry name" value="LpxR"/>
    <property type="match status" value="1"/>
</dbReference>